<evidence type="ECO:0000313" key="2">
    <source>
        <dbReference type="EMBL" id="CAD2216094.1"/>
    </source>
</evidence>
<dbReference type="Proteomes" id="UP000515908">
    <property type="component" value="Chromosome 06"/>
</dbReference>
<name>A0A7G2CB13_9TRYP</name>
<accession>A0A7G2CB13</accession>
<protein>
    <submittedName>
        <fullName evidence="2">Uncharacterized protein</fullName>
    </submittedName>
</protein>
<feature type="compositionally biased region" description="Acidic residues" evidence="1">
    <location>
        <begin position="132"/>
        <end position="143"/>
    </location>
</feature>
<proteinExistence type="predicted"/>
<feature type="region of interest" description="Disordered" evidence="1">
    <location>
        <begin position="125"/>
        <end position="145"/>
    </location>
</feature>
<dbReference type="VEuPathDB" id="TriTrypDB:ADEAN_000355500"/>
<reference evidence="2 3" key="1">
    <citation type="submission" date="2020-08" db="EMBL/GenBank/DDBJ databases">
        <authorList>
            <person name="Newling K."/>
            <person name="Davey J."/>
            <person name="Forrester S."/>
        </authorList>
    </citation>
    <scope>NUCLEOTIDE SEQUENCE [LARGE SCALE GENOMIC DNA]</scope>
    <source>
        <strain evidence="3">Crithidia deanei Carvalho (ATCC PRA-265)</strain>
    </source>
</reference>
<evidence type="ECO:0000313" key="3">
    <source>
        <dbReference type="Proteomes" id="UP000515908"/>
    </source>
</evidence>
<organism evidence="2 3">
    <name type="scientific">Angomonas deanei</name>
    <dbReference type="NCBI Taxonomy" id="59799"/>
    <lineage>
        <taxon>Eukaryota</taxon>
        <taxon>Discoba</taxon>
        <taxon>Euglenozoa</taxon>
        <taxon>Kinetoplastea</taxon>
        <taxon>Metakinetoplastina</taxon>
        <taxon>Trypanosomatida</taxon>
        <taxon>Trypanosomatidae</taxon>
        <taxon>Strigomonadinae</taxon>
        <taxon>Angomonas</taxon>
    </lineage>
</organism>
<keyword evidence="3" id="KW-1185">Reference proteome</keyword>
<sequence>MELNRLSEKGLFLSQCLAQKDTELREKISFWECVLQGDDPTPENDTLTSMIDSILERLERFANDSAQTTNQGPPETENNSENSEVFDLFDHPLPVTVSEEEIDAYIQSHITAETHWSILQKQFYDSQADDPPPAEEEDREQDDPVSFTRFAREKMRKNELPDVDQAVTFEITAEEDESSSAPLGRGVFSDHHCPEGVEDAPDEAFIAFVRQQVYGVLLTRKMTQHWTSAAGGEEGRRPAAVEVVGGVAPETCIRETLKVAGKHVMDDCDGALLLSEEVRQLLCSLPPVVREVTARPVTSRGGLLFSPVARYRSQCQSCGDSFLYRNSGGAFRLFGFQREKPSSRCGRCGDVYCTSCMRGTAVPPPVPYYVFHEDRGGGDGRLTMEEKQKKFPPVPLCCHCYSVCKENQLNITLSRRTLRLSRQAGDGDAPLMSRSAAVERLSTAAPIPFLDDGTHACRTSEEEEAVVDLLSLSDKDTFFLLDTLRDALPPFYIPYLVTPAGGVLLQPQNIVRGGGSGSSVFLEPNAVEENNDRSHSRWFSFFRR</sequence>
<evidence type="ECO:0000256" key="1">
    <source>
        <dbReference type="SAM" id="MobiDB-lite"/>
    </source>
</evidence>
<dbReference type="EMBL" id="LR877150">
    <property type="protein sequence ID" value="CAD2216094.1"/>
    <property type="molecule type" value="Genomic_DNA"/>
</dbReference>
<dbReference type="AlphaFoldDB" id="A0A7G2CB13"/>
<gene>
    <name evidence="2" type="ORF">ADEAN_000355500</name>
</gene>